<sequence>MDTHDTAVLDPRRAVAEATRYSGSVLYTATVLDRAAALLADVWAAGERHGVRPDGWDVAFRCLEAITPTWRTGIPQTVRDAQSLLEVLVEEFAALGVTATLDAGQGLVLIPRGPSTPTWGYDRDYEQPPQLAVTVAIGDLDGGWDLALNLKRSVMVGIAAPCDRAGAAAVAQLVIECNAGRRGNPFRRA</sequence>
<organism evidence="1 2">
    <name type="scientific">Solihabitans fulvus</name>
    <dbReference type="NCBI Taxonomy" id="1892852"/>
    <lineage>
        <taxon>Bacteria</taxon>
        <taxon>Bacillati</taxon>
        <taxon>Actinomycetota</taxon>
        <taxon>Actinomycetes</taxon>
        <taxon>Pseudonocardiales</taxon>
        <taxon>Pseudonocardiaceae</taxon>
        <taxon>Solihabitans</taxon>
    </lineage>
</organism>
<gene>
    <name evidence="1" type="ORF">F0L68_41340</name>
</gene>
<reference evidence="1 2" key="1">
    <citation type="submission" date="2019-09" db="EMBL/GenBank/DDBJ databases">
        <title>Goodfellowia gen. nov., a new genus of the Pseudonocardineae related to Actinoalloteichus, containing Goodfellowia coeruleoviolacea gen. nov., comb. nov. gen. nov., comb. nov.</title>
        <authorList>
            <person name="Labeda D."/>
        </authorList>
    </citation>
    <scope>NUCLEOTIDE SEQUENCE [LARGE SCALE GENOMIC DNA]</scope>
    <source>
        <strain evidence="1 2">AN110305</strain>
    </source>
</reference>
<accession>A0A5B2VZA9</accession>
<evidence type="ECO:0000313" key="2">
    <source>
        <dbReference type="Proteomes" id="UP000323454"/>
    </source>
</evidence>
<keyword evidence="2" id="KW-1185">Reference proteome</keyword>
<dbReference type="AlphaFoldDB" id="A0A5B2VZA9"/>
<evidence type="ECO:0000313" key="1">
    <source>
        <dbReference type="EMBL" id="KAA2244134.1"/>
    </source>
</evidence>
<dbReference type="Proteomes" id="UP000323454">
    <property type="component" value="Unassembled WGS sequence"/>
</dbReference>
<reference evidence="1 2" key="2">
    <citation type="submission" date="2019-09" db="EMBL/GenBank/DDBJ databases">
        <authorList>
            <person name="Jin C."/>
        </authorList>
    </citation>
    <scope>NUCLEOTIDE SEQUENCE [LARGE SCALE GENOMIC DNA]</scope>
    <source>
        <strain evidence="1 2">AN110305</strain>
    </source>
</reference>
<comment type="caution">
    <text evidence="1">The sequence shown here is derived from an EMBL/GenBank/DDBJ whole genome shotgun (WGS) entry which is preliminary data.</text>
</comment>
<dbReference type="EMBL" id="VUOB01000211">
    <property type="protein sequence ID" value="KAA2244134.1"/>
    <property type="molecule type" value="Genomic_DNA"/>
</dbReference>
<dbReference type="OrthoDB" id="9914564at2"/>
<name>A0A5B2VZA9_9PSEU</name>
<proteinExistence type="predicted"/>
<protein>
    <submittedName>
        <fullName evidence="1">Uncharacterized protein</fullName>
    </submittedName>
</protein>